<evidence type="ECO:0000313" key="2">
    <source>
        <dbReference type="Proteomes" id="UP000280036"/>
    </source>
</evidence>
<protein>
    <submittedName>
        <fullName evidence="1">Uncharacterized protein</fullName>
    </submittedName>
</protein>
<name>A0A3P8ME20_9BACT</name>
<proteinExistence type="predicted"/>
<dbReference type="OrthoDB" id="403873at2"/>
<accession>A0A3P8ME20</accession>
<dbReference type="AlphaFoldDB" id="A0A3P8ME20"/>
<dbReference type="RefSeq" id="WP_126118676.1">
    <property type="nucleotide sequence ID" value="NZ_UZVY01000005.1"/>
</dbReference>
<gene>
    <name evidence="1" type="ORF">NCTC10126_01046</name>
</gene>
<reference evidence="1 2" key="1">
    <citation type="submission" date="2018-12" db="EMBL/GenBank/DDBJ databases">
        <authorList>
            <consortium name="Pathogen Informatics"/>
        </authorList>
    </citation>
    <scope>NUCLEOTIDE SEQUENCE [LARGE SCALE GENOMIC DNA]</scope>
    <source>
        <strain evidence="1 2">NCTC10126</strain>
    </source>
</reference>
<sequence length="92" mass="10485">MNIANNNITAFNSDVQSFISNLIDSLKNKNQSLKILEKSNLLNLSDRNTKYQDLYKLNNDYQNLSQNTSTSSLERVTTLISKSIEIIKSEKV</sequence>
<dbReference type="EMBL" id="UZVY01000005">
    <property type="protein sequence ID" value="VDR42520.1"/>
    <property type="molecule type" value="Genomic_DNA"/>
</dbReference>
<evidence type="ECO:0000313" key="1">
    <source>
        <dbReference type="EMBL" id="VDR42520.1"/>
    </source>
</evidence>
<organism evidence="1 2">
    <name type="scientific">Mycoplasmopsis caviae</name>
    <dbReference type="NCBI Taxonomy" id="55603"/>
    <lineage>
        <taxon>Bacteria</taxon>
        <taxon>Bacillati</taxon>
        <taxon>Mycoplasmatota</taxon>
        <taxon>Mycoplasmoidales</taxon>
        <taxon>Metamycoplasmataceae</taxon>
        <taxon>Mycoplasmopsis</taxon>
    </lineage>
</organism>
<dbReference type="Proteomes" id="UP000280036">
    <property type="component" value="Unassembled WGS sequence"/>
</dbReference>